<reference evidence="1" key="1">
    <citation type="journal article" date="2021" name="Nat. Commun.">
        <title>Genetic determinants of endophytism in the Arabidopsis root mycobiome.</title>
        <authorList>
            <person name="Mesny F."/>
            <person name="Miyauchi S."/>
            <person name="Thiergart T."/>
            <person name="Pickel B."/>
            <person name="Atanasova L."/>
            <person name="Karlsson M."/>
            <person name="Huettel B."/>
            <person name="Barry K.W."/>
            <person name="Haridas S."/>
            <person name="Chen C."/>
            <person name="Bauer D."/>
            <person name="Andreopoulos W."/>
            <person name="Pangilinan J."/>
            <person name="LaButti K."/>
            <person name="Riley R."/>
            <person name="Lipzen A."/>
            <person name="Clum A."/>
            <person name="Drula E."/>
            <person name="Henrissat B."/>
            <person name="Kohler A."/>
            <person name="Grigoriev I.V."/>
            <person name="Martin F.M."/>
            <person name="Hacquard S."/>
        </authorList>
    </citation>
    <scope>NUCLEOTIDE SEQUENCE</scope>
    <source>
        <strain evidence="1">MPI-CAGE-AT-0147</strain>
    </source>
</reference>
<proteinExistence type="predicted"/>
<dbReference type="AlphaFoldDB" id="A0A9P9IUM3"/>
<dbReference type="SUPFAM" id="SSF56112">
    <property type="entry name" value="Protein kinase-like (PK-like)"/>
    <property type="match status" value="1"/>
</dbReference>
<dbReference type="OrthoDB" id="5032954at2759"/>
<name>A0A9P9IUM3_9HYPO</name>
<evidence type="ECO:0000313" key="1">
    <source>
        <dbReference type="EMBL" id="KAH7132976.1"/>
    </source>
</evidence>
<dbReference type="EMBL" id="JAGMUV010000016">
    <property type="protein sequence ID" value="KAH7132976.1"/>
    <property type="molecule type" value="Genomic_DNA"/>
</dbReference>
<gene>
    <name evidence="1" type="ORF">EDB81DRAFT_127795</name>
</gene>
<organism evidence="1 2">
    <name type="scientific">Dactylonectria macrodidyma</name>
    <dbReference type="NCBI Taxonomy" id="307937"/>
    <lineage>
        <taxon>Eukaryota</taxon>
        <taxon>Fungi</taxon>
        <taxon>Dikarya</taxon>
        <taxon>Ascomycota</taxon>
        <taxon>Pezizomycotina</taxon>
        <taxon>Sordariomycetes</taxon>
        <taxon>Hypocreomycetidae</taxon>
        <taxon>Hypocreales</taxon>
        <taxon>Nectriaceae</taxon>
        <taxon>Dactylonectria</taxon>
    </lineage>
</organism>
<dbReference type="InterPro" id="IPR011009">
    <property type="entry name" value="Kinase-like_dom_sf"/>
</dbReference>
<accession>A0A9P9IUM3</accession>
<protein>
    <submittedName>
        <fullName evidence="1">Uncharacterized protein</fullName>
    </submittedName>
</protein>
<keyword evidence="2" id="KW-1185">Reference proteome</keyword>
<sequence>MSTSTNSGPPSRPADLVVYNDGPPELTYRLPHTREPYGGIVALARRGGPVLVQHNRTGELVLARRTFLRDYGTLARVSHPHVARICCVFDLAPQSILIQEPIILSLFELVPLSEVELASGLSQLVSAFRYLAAECPPFTVDGIRVCLQGVVKVVLDVRFEDGPAPITTPCYWSEVYRLTASGLKPAELSYLGHEFFRDTAREGIPQVEVRFSLRFWISVFFFSLVLPQLTADTSLAPVSFPEFAWAARDEMGRSAGCFSHFDQTETLQWP</sequence>
<comment type="caution">
    <text evidence="1">The sequence shown here is derived from an EMBL/GenBank/DDBJ whole genome shotgun (WGS) entry which is preliminary data.</text>
</comment>
<evidence type="ECO:0000313" key="2">
    <source>
        <dbReference type="Proteomes" id="UP000738349"/>
    </source>
</evidence>
<dbReference type="Proteomes" id="UP000738349">
    <property type="component" value="Unassembled WGS sequence"/>
</dbReference>